<name>A0ABR2YWZ4_9CHLO</name>
<evidence type="ECO:0000313" key="4">
    <source>
        <dbReference type="Proteomes" id="UP001491310"/>
    </source>
</evidence>
<dbReference type="InterPro" id="IPR006595">
    <property type="entry name" value="CTLH_C"/>
</dbReference>
<dbReference type="PROSITE" id="PS50897">
    <property type="entry name" value="CTLH"/>
    <property type="match status" value="1"/>
</dbReference>
<dbReference type="Proteomes" id="UP001491310">
    <property type="component" value="Unassembled WGS sequence"/>
</dbReference>
<reference evidence="3 4" key="1">
    <citation type="journal article" date="2024" name="Nat. Commun.">
        <title>Phylogenomics reveals the evolutionary origins of lichenization in chlorophyte algae.</title>
        <authorList>
            <person name="Puginier C."/>
            <person name="Libourel C."/>
            <person name="Otte J."/>
            <person name="Skaloud P."/>
            <person name="Haon M."/>
            <person name="Grisel S."/>
            <person name="Petersen M."/>
            <person name="Berrin J.G."/>
            <person name="Delaux P.M."/>
            <person name="Dal Grande F."/>
            <person name="Keller J."/>
        </authorList>
    </citation>
    <scope>NUCLEOTIDE SEQUENCE [LARGE SCALE GENOMIC DNA]</scope>
    <source>
        <strain evidence="3 4">SAG 216-7</strain>
    </source>
</reference>
<keyword evidence="4" id="KW-1185">Reference proteome</keyword>
<accession>A0ABR2YWZ4</accession>
<evidence type="ECO:0000256" key="1">
    <source>
        <dbReference type="SAM" id="MobiDB-lite"/>
    </source>
</evidence>
<feature type="region of interest" description="Disordered" evidence="1">
    <location>
        <begin position="385"/>
        <end position="441"/>
    </location>
</feature>
<evidence type="ECO:0000313" key="3">
    <source>
        <dbReference type="EMBL" id="KAK9916172.1"/>
    </source>
</evidence>
<feature type="compositionally biased region" description="Acidic residues" evidence="1">
    <location>
        <begin position="684"/>
        <end position="694"/>
    </location>
</feature>
<comment type="caution">
    <text evidence="3">The sequence shown here is derived from an EMBL/GenBank/DDBJ whole genome shotgun (WGS) entry which is preliminary data.</text>
</comment>
<feature type="domain" description="CTLH" evidence="2">
    <location>
        <begin position="70"/>
        <end position="112"/>
    </location>
</feature>
<feature type="compositionally biased region" description="Basic residues" evidence="1">
    <location>
        <begin position="390"/>
        <end position="412"/>
    </location>
</feature>
<feature type="compositionally biased region" description="Polar residues" evidence="1">
    <location>
        <begin position="419"/>
        <end position="430"/>
    </location>
</feature>
<feature type="compositionally biased region" description="Low complexity" evidence="1">
    <location>
        <begin position="652"/>
        <end position="675"/>
    </location>
</feature>
<protein>
    <recommendedName>
        <fullName evidence="2">CTLH domain-containing protein</fullName>
    </recommendedName>
</protein>
<gene>
    <name evidence="3" type="ORF">WJX75_009705</name>
</gene>
<dbReference type="Pfam" id="PF10607">
    <property type="entry name" value="CTLH"/>
    <property type="match status" value="1"/>
</dbReference>
<sequence>MVVLKSKTSQVEVNLAVLDRLVHDYMLEEDLIDDEGTSVRSEASSPGTSASANNALRALCERVRQCTEAGVLDDAMRLAESVILTVFQDSRLLFRILKQEFVEHLRSNTEEGRRKALECVRKKLAPLALNAYPEAYAEFKRALLLLVYSQHDDVSPVAAEWSARARADLAAILSRTLRQSAGIQFPKLTLLLRYLVFTHRLLKTQSEGSARQLCAEGSPEVEELLGKLLSEDRDPAPFPPEFDPLSGQGFPEADIQSLKEAVQLSRQEAVEALRHTKGDVQKAFVNELASMHLNVALVDDLVLAYAAHRDLLRVGSSTESSPTHSTGAQKPEEASAATDMDIDCQEWHEPKPDASTSGLQAALAGQIGHEAVRGRLEEERQDVTAAFNRHSSKSPPKKVARWRGRSGRRRPSPRAPENSAASPPRTSNGASPKGGNGRGDHAAVLASSWHKVAVVGLPGGAKPFEVDFRHELVKRVRRKIEAESFQEAMDDMRVVAPACLEGDVELLFELQLACFYKLAAEGRTAEAVRFSRSHLTPLTQDQPHLVPQVKAALAKVVADPEEARACLRPALLAQMVALRMQLVLDIREPQLVQLLRVLIASHKAWLKLQRCKDRFEPLLCLDALKTCSEKPSAAAASTVQKGAAVHSNSTLTGSGAAAANGTGAEGQQGVEAAAQRPPALADTTDSEDEGADGSYSEDDIVLIMEFASLGRAAAIELLQDFGGDTESVLQNMFP</sequence>
<feature type="compositionally biased region" description="Polar residues" evidence="1">
    <location>
        <begin position="315"/>
        <end position="328"/>
    </location>
</feature>
<evidence type="ECO:0000259" key="2">
    <source>
        <dbReference type="PROSITE" id="PS50897"/>
    </source>
</evidence>
<organism evidence="3 4">
    <name type="scientific">Coccomyxa subellipsoidea</name>
    <dbReference type="NCBI Taxonomy" id="248742"/>
    <lineage>
        <taxon>Eukaryota</taxon>
        <taxon>Viridiplantae</taxon>
        <taxon>Chlorophyta</taxon>
        <taxon>core chlorophytes</taxon>
        <taxon>Trebouxiophyceae</taxon>
        <taxon>Trebouxiophyceae incertae sedis</taxon>
        <taxon>Coccomyxaceae</taxon>
        <taxon>Coccomyxa</taxon>
    </lineage>
</organism>
<feature type="region of interest" description="Disordered" evidence="1">
    <location>
        <begin position="315"/>
        <end position="338"/>
    </location>
</feature>
<dbReference type="InterPro" id="IPR024964">
    <property type="entry name" value="CTLH/CRA"/>
</dbReference>
<dbReference type="EMBL" id="JALJOT010000004">
    <property type="protein sequence ID" value="KAK9916172.1"/>
    <property type="molecule type" value="Genomic_DNA"/>
</dbReference>
<proteinExistence type="predicted"/>
<feature type="region of interest" description="Disordered" evidence="1">
    <location>
        <begin position="652"/>
        <end position="694"/>
    </location>
</feature>